<gene>
    <name evidence="4" type="ORF">PQR08_01675</name>
</gene>
<dbReference type="PANTHER" id="PTHR10728:SF40">
    <property type="entry name" value="PATATIN FAMILY PROTEIN"/>
    <property type="match status" value="1"/>
</dbReference>
<accession>A0ABW9CEK3</accession>
<feature type="transmembrane region" description="Helical" evidence="2">
    <location>
        <begin position="375"/>
        <end position="402"/>
    </location>
</feature>
<dbReference type="Proteomes" id="UP001629462">
    <property type="component" value="Unassembled WGS sequence"/>
</dbReference>
<keyword evidence="2" id="KW-0812">Transmembrane</keyword>
<evidence type="ECO:0000256" key="2">
    <source>
        <dbReference type="SAM" id="Phobius"/>
    </source>
</evidence>
<feature type="transmembrane region" description="Helical" evidence="2">
    <location>
        <begin position="203"/>
        <end position="222"/>
    </location>
</feature>
<feature type="transmembrane region" description="Helical" evidence="2">
    <location>
        <begin position="414"/>
        <end position="436"/>
    </location>
</feature>
<dbReference type="PANTHER" id="PTHR10728">
    <property type="entry name" value="CYTOSOLIC PHOSPHOLIPASE A2"/>
    <property type="match status" value="1"/>
</dbReference>
<dbReference type="Gene3D" id="3.40.1090.10">
    <property type="entry name" value="Cytosolic phospholipase A2 catalytic domain"/>
    <property type="match status" value="2"/>
</dbReference>
<dbReference type="InterPro" id="IPR016035">
    <property type="entry name" value="Acyl_Trfase/lysoPLipase"/>
</dbReference>
<evidence type="ECO:0000256" key="1">
    <source>
        <dbReference type="ARBA" id="ARBA00023098"/>
    </source>
</evidence>
<dbReference type="SUPFAM" id="SSF52151">
    <property type="entry name" value="FabD/lysophospholipase-like"/>
    <property type="match status" value="2"/>
</dbReference>
<feature type="transmembrane region" description="Helical" evidence="2">
    <location>
        <begin position="243"/>
        <end position="265"/>
    </location>
</feature>
<keyword evidence="5" id="KW-1185">Reference proteome</keyword>
<feature type="transmembrane region" description="Helical" evidence="2">
    <location>
        <begin position="331"/>
        <end position="355"/>
    </location>
</feature>
<feature type="domain" description="PNPLA" evidence="3">
    <location>
        <begin position="54"/>
        <end position="102"/>
    </location>
</feature>
<organism evidence="4 5">
    <name type="scientific">Caballeronia jiangsuensis</name>
    <dbReference type="NCBI Taxonomy" id="1458357"/>
    <lineage>
        <taxon>Bacteria</taxon>
        <taxon>Pseudomonadati</taxon>
        <taxon>Pseudomonadota</taxon>
        <taxon>Betaproteobacteria</taxon>
        <taxon>Burkholderiales</taxon>
        <taxon>Burkholderiaceae</taxon>
        <taxon>Caballeronia</taxon>
    </lineage>
</organism>
<sequence>MANPDGQADTNSSAEDPFKKVMADELRQINRTRKVVFPSARDVMTGKGTSLTGLALSGGGIRSATFCLGMIQSLCEKELLRHFDYLSTVSGGGYIGAWLSAQIYRRCPDGTPRELEAKLSPTENGVQKDREDPSIVFLREYSNYLTPRLGLLSTDTLAAIAAYLRNLTLIQSMLILMLSFLLLVPRVLFLLMRWTQSLVGQDAQWPVAGMIGIVAVLLWVSIRNIERNMNSNGNAKTACTSFVLVRILGPGILASFILTAAMTILATLDHPLPRDGVLTWIVVFVIIFGVGSTMLPAERRNVEFDAPANKPQTGPAPPSVSSNRARWRNRCWIVFFGLFAGATGGFGLWLVRSLLGVAHATFGRAASGAPDVQSVIWIAISVAPFLILGVLSLIIVVHLGLVGRIFEYEVQEWWARYGGWLMSIIVFVGGIFVVSVYGPALVVFGSNWARAGGAAWLLASLWGVLKGASNKTGGPGPSWTERLLVVVPHVFIIGLLILLSYAIHAIWQAALDPSDVLSACSTPHKGDSHPYLCVLDTTLAQMTAQTSVPVVKPWAHMGLVVLLGTAAAWALLAWRVDVNLFSLHNFYRNRLTRCYLGASRCGDGNRKREPDPFTGFDPADDIPLDRLAACKPEPEKDGGATAQCAPPQGDEGAYVQRPYHLLNTSVNLTEGQSLAWQQRKAGSFFFSPLYCGFGLPQAYVSRQEGAGKFVRTADYMRTGSRSGSVRAPSRKSGTLRDVGPMLGGAVAISGAAASPNWGFHTDPGVAFLLTLFNVRLGRWCPNPVRETPEGPVPPSPAFSGKLYLNELFGHADAKSDYLYLSDGGHFDNLGLYELVRRRTELIVVCDCGEDAPLHFDDLADTIRKCSADFGVDIVIDVDPLRHLEKGSKRPPPQSKAYVVDGIIKYPASKTDRTIKPFCGTLILVKPTLTKDVISTASDLVNYALTNDTFPQQTTLDQWFDEAQFESYRKLGYLIGCRLQKKLFGKMFEKGKTLQELLHGCTGIE</sequence>
<dbReference type="EMBL" id="JAQQDB010000001">
    <property type="protein sequence ID" value="MFM0516112.1"/>
    <property type="molecule type" value="Genomic_DNA"/>
</dbReference>
<keyword evidence="2" id="KW-1133">Transmembrane helix</keyword>
<feature type="transmembrane region" description="Helical" evidence="2">
    <location>
        <begin position="277"/>
        <end position="295"/>
    </location>
</feature>
<reference evidence="4 5" key="1">
    <citation type="journal article" date="2024" name="Chem. Sci.">
        <title>Discovery of megapolipeptins by genome mining of a Burkholderiales bacteria collection.</title>
        <authorList>
            <person name="Paulo B.S."/>
            <person name="Recchia M.J.J."/>
            <person name="Lee S."/>
            <person name="Fergusson C.H."/>
            <person name="Romanowski S.B."/>
            <person name="Hernandez A."/>
            <person name="Krull N."/>
            <person name="Liu D.Y."/>
            <person name="Cavanagh H."/>
            <person name="Bos A."/>
            <person name="Gray C.A."/>
            <person name="Murphy B.T."/>
            <person name="Linington R.G."/>
            <person name="Eustaquio A.S."/>
        </authorList>
    </citation>
    <scope>NUCLEOTIDE SEQUENCE [LARGE SCALE GENOMIC DNA]</scope>
    <source>
        <strain evidence="4 5">RL17-374-BIF-D</strain>
    </source>
</reference>
<comment type="caution">
    <text evidence="4">The sequence shown here is derived from an EMBL/GenBank/DDBJ whole genome shotgun (WGS) entry which is preliminary data.</text>
</comment>
<keyword evidence="1" id="KW-0443">Lipid metabolism</keyword>
<evidence type="ECO:0000313" key="4">
    <source>
        <dbReference type="EMBL" id="MFM0516112.1"/>
    </source>
</evidence>
<protein>
    <submittedName>
        <fullName evidence="4">Patatin-like phospholipase family protein</fullName>
    </submittedName>
</protein>
<feature type="transmembrane region" description="Helical" evidence="2">
    <location>
        <begin position="173"/>
        <end position="191"/>
    </location>
</feature>
<evidence type="ECO:0000313" key="5">
    <source>
        <dbReference type="Proteomes" id="UP001629462"/>
    </source>
</evidence>
<name>A0ABW9CEK3_9BURK</name>
<feature type="transmembrane region" description="Helical" evidence="2">
    <location>
        <begin position="486"/>
        <end position="507"/>
    </location>
</feature>
<keyword evidence="2" id="KW-0472">Membrane</keyword>
<dbReference type="RefSeq" id="WP_250486732.1">
    <property type="nucleotide sequence ID" value="NZ_JAQQDB010000001.1"/>
</dbReference>
<evidence type="ECO:0000259" key="3">
    <source>
        <dbReference type="Pfam" id="PF01734"/>
    </source>
</evidence>
<feature type="transmembrane region" description="Helical" evidence="2">
    <location>
        <begin position="554"/>
        <end position="574"/>
    </location>
</feature>
<proteinExistence type="predicted"/>
<dbReference type="InterPro" id="IPR002641">
    <property type="entry name" value="PNPLA_dom"/>
</dbReference>
<dbReference type="Pfam" id="PF01734">
    <property type="entry name" value="Patatin"/>
    <property type="match status" value="1"/>
</dbReference>